<dbReference type="EMBL" id="JACEIK010013779">
    <property type="protein sequence ID" value="MCE3216657.1"/>
    <property type="molecule type" value="Genomic_DNA"/>
</dbReference>
<comment type="caution">
    <text evidence="1">The sequence shown here is derived from an EMBL/GenBank/DDBJ whole genome shotgun (WGS) entry which is preliminary data.</text>
</comment>
<organism evidence="1 2">
    <name type="scientific">Datura stramonium</name>
    <name type="common">Jimsonweed</name>
    <name type="synonym">Common thornapple</name>
    <dbReference type="NCBI Taxonomy" id="4076"/>
    <lineage>
        <taxon>Eukaryota</taxon>
        <taxon>Viridiplantae</taxon>
        <taxon>Streptophyta</taxon>
        <taxon>Embryophyta</taxon>
        <taxon>Tracheophyta</taxon>
        <taxon>Spermatophyta</taxon>
        <taxon>Magnoliopsida</taxon>
        <taxon>eudicotyledons</taxon>
        <taxon>Gunneridae</taxon>
        <taxon>Pentapetalae</taxon>
        <taxon>asterids</taxon>
        <taxon>lamiids</taxon>
        <taxon>Solanales</taxon>
        <taxon>Solanaceae</taxon>
        <taxon>Solanoideae</taxon>
        <taxon>Datureae</taxon>
        <taxon>Datura</taxon>
    </lineage>
</organism>
<gene>
    <name evidence="1" type="ORF">HAX54_007345</name>
</gene>
<reference evidence="1 2" key="1">
    <citation type="journal article" date="2021" name="BMC Genomics">
        <title>Datura genome reveals duplications of psychoactive alkaloid biosynthetic genes and high mutation rate following tissue culture.</title>
        <authorList>
            <person name="Rajewski A."/>
            <person name="Carter-House D."/>
            <person name="Stajich J."/>
            <person name="Litt A."/>
        </authorList>
    </citation>
    <scope>NUCLEOTIDE SEQUENCE [LARGE SCALE GENOMIC DNA]</scope>
    <source>
        <strain evidence="1">AR-01</strain>
    </source>
</reference>
<proteinExistence type="predicted"/>
<dbReference type="Proteomes" id="UP000823775">
    <property type="component" value="Unassembled WGS sequence"/>
</dbReference>
<evidence type="ECO:0000313" key="1">
    <source>
        <dbReference type="EMBL" id="MCE3216657.1"/>
    </source>
</evidence>
<feature type="non-terminal residue" evidence="1">
    <location>
        <position position="1"/>
    </location>
</feature>
<name>A0ABS8WUN2_DATST</name>
<sequence length="88" mass="10254">VMAILLRNAKELAIDPPTHEEDTTPLEEDPKHRRNIVWKECTSPQLLSMRLTLAPTIEFAQKREAWVKVVRQPKNAVERRSSPFPQRL</sequence>
<accession>A0ABS8WUN2</accession>
<protein>
    <submittedName>
        <fullName evidence="1">Uncharacterized protein</fullName>
    </submittedName>
</protein>
<evidence type="ECO:0000313" key="2">
    <source>
        <dbReference type="Proteomes" id="UP000823775"/>
    </source>
</evidence>
<keyword evidence="2" id="KW-1185">Reference proteome</keyword>